<dbReference type="InterPro" id="IPR013325">
    <property type="entry name" value="RNA_pol_sigma_r2"/>
</dbReference>
<dbReference type="GO" id="GO:0003677">
    <property type="term" value="F:DNA binding"/>
    <property type="evidence" value="ECO:0007669"/>
    <property type="project" value="UniProtKB-KW"/>
</dbReference>
<keyword evidence="3" id="KW-0238">DNA-binding</keyword>
<feature type="domain" description="RNA polymerase sigma-70" evidence="5">
    <location>
        <begin position="75"/>
        <end position="88"/>
    </location>
</feature>
<dbReference type="Gene3D" id="1.10.601.10">
    <property type="entry name" value="RNA Polymerase Primary Sigma Factor"/>
    <property type="match status" value="1"/>
</dbReference>
<dbReference type="PRINTS" id="PR00046">
    <property type="entry name" value="SIGMA70FCT"/>
</dbReference>
<dbReference type="EMBL" id="CADCUT010000177">
    <property type="protein sequence ID" value="CAA9427316.1"/>
    <property type="molecule type" value="Genomic_DNA"/>
</dbReference>
<dbReference type="PANTHER" id="PTHR30603:SF47">
    <property type="entry name" value="RNA POLYMERASE SIGMA FACTOR SIGD, CHLOROPLASTIC"/>
    <property type="match status" value="1"/>
</dbReference>
<evidence type="ECO:0000256" key="1">
    <source>
        <dbReference type="ARBA" id="ARBA00023015"/>
    </source>
</evidence>
<keyword evidence="2" id="KW-0731">Sigma factor</keyword>
<evidence type="ECO:0000256" key="4">
    <source>
        <dbReference type="ARBA" id="ARBA00023163"/>
    </source>
</evidence>
<dbReference type="Pfam" id="PF04539">
    <property type="entry name" value="Sigma70_r3"/>
    <property type="match status" value="1"/>
</dbReference>
<dbReference type="InterPro" id="IPR050239">
    <property type="entry name" value="Sigma-70_RNA_pol_init_factors"/>
</dbReference>
<dbReference type="InterPro" id="IPR013324">
    <property type="entry name" value="RNA_pol_sigma_r3/r4-like"/>
</dbReference>
<dbReference type="InterPro" id="IPR007630">
    <property type="entry name" value="RNA_pol_sigma70_r4"/>
</dbReference>
<evidence type="ECO:0000256" key="2">
    <source>
        <dbReference type="ARBA" id="ARBA00023082"/>
    </source>
</evidence>
<reference evidence="6" key="1">
    <citation type="submission" date="2020-02" db="EMBL/GenBank/DDBJ databases">
        <authorList>
            <person name="Meier V. D."/>
        </authorList>
    </citation>
    <scope>NUCLEOTIDE SEQUENCE</scope>
    <source>
        <strain evidence="6">AVDCRST_MAG03</strain>
    </source>
</reference>
<keyword evidence="1" id="KW-0805">Transcription regulation</keyword>
<sequence>MRNQAARATEVPDLIPGYFARIDKGKLLTPAEETDLARRARAGQGPARSRLVEKNLRLVISVAKKYRGYGLPFEDLIQEGNIGLMKAVDKFDPDRGFRFSTYATWWIRQAIQRAVADKGRTIRVPVHMVEKIRKASRARGELLSELGREPAPGEVAARLGCAVEVLDETLDAKREVVSLNRPLNGDESASEFGDLLCDEGIADTADDLIEDEARRLLARAVEGLPERPRRVLIRRHGLDEQEKSTLRQLSEELGVSRERVRQIQEEAETALAKALRGALREGVVV</sequence>
<evidence type="ECO:0000313" key="6">
    <source>
        <dbReference type="EMBL" id="CAA9427316.1"/>
    </source>
</evidence>
<dbReference type="SUPFAM" id="SSF88946">
    <property type="entry name" value="Sigma2 domain of RNA polymerase sigma factors"/>
    <property type="match status" value="1"/>
</dbReference>
<dbReference type="Pfam" id="PF00140">
    <property type="entry name" value="Sigma70_r1_2"/>
    <property type="match status" value="1"/>
</dbReference>
<dbReference type="PIRSF" id="PIRSF000770">
    <property type="entry name" value="RNA_pol_sigma-SigE/K"/>
    <property type="match status" value="1"/>
</dbReference>
<evidence type="ECO:0000259" key="5">
    <source>
        <dbReference type="PROSITE" id="PS00715"/>
    </source>
</evidence>
<dbReference type="PROSITE" id="PS00715">
    <property type="entry name" value="SIGMA70_1"/>
    <property type="match status" value="1"/>
</dbReference>
<dbReference type="InterPro" id="IPR000943">
    <property type="entry name" value="RNA_pol_sigma70"/>
</dbReference>
<proteinExistence type="predicted"/>
<dbReference type="InterPro" id="IPR009042">
    <property type="entry name" value="RNA_pol_sigma70_r1_2"/>
</dbReference>
<dbReference type="NCBIfam" id="TIGR02937">
    <property type="entry name" value="sigma70-ECF"/>
    <property type="match status" value="1"/>
</dbReference>
<evidence type="ECO:0000256" key="3">
    <source>
        <dbReference type="ARBA" id="ARBA00023125"/>
    </source>
</evidence>
<dbReference type="Gene3D" id="1.10.10.10">
    <property type="entry name" value="Winged helix-like DNA-binding domain superfamily/Winged helix DNA-binding domain"/>
    <property type="match status" value="2"/>
</dbReference>
<dbReference type="AlphaFoldDB" id="A0A6J4Q0J0"/>
<gene>
    <name evidence="6" type="ORF">AVDCRST_MAG03-2997</name>
</gene>
<protein>
    <submittedName>
        <fullName evidence="6">RNA polymerase sigma factor RpoD</fullName>
    </submittedName>
</protein>
<accession>A0A6J4Q0J0</accession>
<organism evidence="6">
    <name type="scientific">uncultured Rubrobacteraceae bacterium</name>
    <dbReference type="NCBI Taxonomy" id="349277"/>
    <lineage>
        <taxon>Bacteria</taxon>
        <taxon>Bacillati</taxon>
        <taxon>Actinomycetota</taxon>
        <taxon>Rubrobacteria</taxon>
        <taxon>Rubrobacterales</taxon>
        <taxon>Rubrobacteraceae</taxon>
        <taxon>environmental samples</taxon>
    </lineage>
</organism>
<dbReference type="InterPro" id="IPR014284">
    <property type="entry name" value="RNA_pol_sigma-70_dom"/>
</dbReference>
<keyword evidence="4" id="KW-0804">Transcription</keyword>
<dbReference type="FunFam" id="1.10.601.10:FF:000001">
    <property type="entry name" value="RNA polymerase sigma factor SigA"/>
    <property type="match status" value="1"/>
</dbReference>
<dbReference type="InterPro" id="IPR007624">
    <property type="entry name" value="RNA_pol_sigma70_r3"/>
</dbReference>
<dbReference type="GO" id="GO:0006352">
    <property type="term" value="P:DNA-templated transcription initiation"/>
    <property type="evidence" value="ECO:0007669"/>
    <property type="project" value="InterPro"/>
</dbReference>
<dbReference type="GO" id="GO:0016987">
    <property type="term" value="F:sigma factor activity"/>
    <property type="evidence" value="ECO:0007669"/>
    <property type="project" value="UniProtKB-KW"/>
</dbReference>
<dbReference type="InterPro" id="IPR007627">
    <property type="entry name" value="RNA_pol_sigma70_r2"/>
</dbReference>
<dbReference type="PANTHER" id="PTHR30603">
    <property type="entry name" value="RNA POLYMERASE SIGMA FACTOR RPO"/>
    <property type="match status" value="1"/>
</dbReference>
<dbReference type="SUPFAM" id="SSF88659">
    <property type="entry name" value="Sigma3 and sigma4 domains of RNA polymerase sigma factors"/>
    <property type="match status" value="2"/>
</dbReference>
<dbReference type="InterPro" id="IPR036388">
    <property type="entry name" value="WH-like_DNA-bd_sf"/>
</dbReference>
<dbReference type="Pfam" id="PF04545">
    <property type="entry name" value="Sigma70_r4"/>
    <property type="match status" value="1"/>
</dbReference>
<dbReference type="Pfam" id="PF04542">
    <property type="entry name" value="Sigma70_r2"/>
    <property type="match status" value="1"/>
</dbReference>
<name>A0A6J4Q0J0_9ACTN</name>